<dbReference type="OMA" id="SACVAQT"/>
<feature type="transmembrane region" description="Helical" evidence="4">
    <location>
        <begin position="366"/>
        <end position="388"/>
    </location>
</feature>
<keyword evidence="4" id="KW-0812">Transmembrane</keyword>
<reference evidence="6 7" key="1">
    <citation type="submission" date="2016-03" db="EMBL/GenBank/DDBJ databases">
        <title>Fine-scale spatial genetic structure of a fungal parasite of coffee scale insects.</title>
        <authorList>
            <person name="Jackson D."/>
            <person name="Zemenick K.A."/>
            <person name="Malloure B."/>
            <person name="Quandt C.A."/>
            <person name="James T.Y."/>
        </authorList>
    </citation>
    <scope>NUCLEOTIDE SEQUENCE [LARGE SCALE GENOMIC DNA]</scope>
    <source>
        <strain evidence="6 7">UM487</strain>
    </source>
</reference>
<dbReference type="GO" id="GO:0016020">
    <property type="term" value="C:membrane"/>
    <property type="evidence" value="ECO:0007669"/>
    <property type="project" value="UniProtKB-SubCell"/>
</dbReference>
<evidence type="ECO:0000256" key="3">
    <source>
        <dbReference type="SAM" id="MobiDB-lite"/>
    </source>
</evidence>
<dbReference type="InterPro" id="IPR050327">
    <property type="entry name" value="Proton-linked_MCT"/>
</dbReference>
<dbReference type="OrthoDB" id="6499973at2759"/>
<accession>A0A179ID26</accession>
<organism evidence="6 7">
    <name type="scientific">Cordyceps confragosa</name>
    <name type="common">Lecanicillium lecanii</name>
    <dbReference type="NCBI Taxonomy" id="2714763"/>
    <lineage>
        <taxon>Eukaryota</taxon>
        <taxon>Fungi</taxon>
        <taxon>Dikarya</taxon>
        <taxon>Ascomycota</taxon>
        <taxon>Pezizomycotina</taxon>
        <taxon>Sordariomycetes</taxon>
        <taxon>Hypocreomycetidae</taxon>
        <taxon>Hypocreales</taxon>
        <taxon>Cordycipitaceae</taxon>
        <taxon>Akanthomyces</taxon>
    </lineage>
</organism>
<feature type="transmembrane region" description="Helical" evidence="4">
    <location>
        <begin position="118"/>
        <end position="137"/>
    </location>
</feature>
<dbReference type="EMBL" id="LUKN01002161">
    <property type="protein sequence ID" value="OAQ99540.1"/>
    <property type="molecule type" value="Genomic_DNA"/>
</dbReference>
<feature type="transmembrane region" description="Helical" evidence="4">
    <location>
        <begin position="340"/>
        <end position="360"/>
    </location>
</feature>
<sequence>MALRTISGETLDIRSPRPISPDSAEISSSNPCNEHEPHHIGVPDSGRRAWLVVLGGFLNFTASFGLLNSFGTFEAQYERNLDWPTFIVTWIGSLQMFILFLSGVLIGPAFDKWGARKLMFSGTFLCLVAFISCSFATKFYQFLLAQGFLFGLGCALLFYPTTSAVSEWFDKRRGLALGLVCSGASAGGILWPMVLDQFFIRFSAAKTHRLTAAIAIPVLLLSCVLVRERHVRIAGHDMAGNEVKASQTSISKAIWDFRFLGLSSALLFISCGMMVPFFYIPMYAQDNGAAANTTVANNLLAISYSASLIGRIFTGWVADHIGRYTTHRSILKNEADSPRFNMLLLISILTSLATFSFIWAKTLPTLIAFSVLFGFSSGRIVPLGSACVAQTTPDMGHLGLRIGTMMAICSIGTLTGGPATGAIKEATHTWPGVFIFCGAVTMGGAGILCAVRMVSSKRLVF</sequence>
<dbReference type="Gene3D" id="1.20.1250.20">
    <property type="entry name" value="MFS general substrate transporter like domains"/>
    <property type="match status" value="2"/>
</dbReference>
<evidence type="ECO:0000256" key="4">
    <source>
        <dbReference type="SAM" id="Phobius"/>
    </source>
</evidence>
<keyword evidence="7" id="KW-1185">Reference proteome</keyword>
<comment type="caution">
    <text evidence="6">The sequence shown here is derived from an EMBL/GenBank/DDBJ whole genome shotgun (WGS) entry which is preliminary data.</text>
</comment>
<protein>
    <recommendedName>
        <fullName evidence="5">Major facilitator superfamily (MFS) profile domain-containing protein</fullName>
    </recommendedName>
</protein>
<dbReference type="PANTHER" id="PTHR11360">
    <property type="entry name" value="MONOCARBOXYLATE TRANSPORTER"/>
    <property type="match status" value="1"/>
</dbReference>
<proteinExistence type="inferred from homology"/>
<comment type="similarity">
    <text evidence="2">Belongs to the major facilitator superfamily. Monocarboxylate porter (TC 2.A.1.13) family.</text>
</comment>
<feature type="transmembrane region" description="Helical" evidence="4">
    <location>
        <begin position="49"/>
        <end position="67"/>
    </location>
</feature>
<feature type="transmembrane region" description="Helical" evidence="4">
    <location>
        <begin position="207"/>
        <end position="226"/>
    </location>
</feature>
<feature type="transmembrane region" description="Helical" evidence="4">
    <location>
        <begin position="87"/>
        <end position="106"/>
    </location>
</feature>
<feature type="domain" description="Major facilitator superfamily (MFS) profile" evidence="5">
    <location>
        <begin position="48"/>
        <end position="461"/>
    </location>
</feature>
<dbReference type="PROSITE" id="PS50850">
    <property type="entry name" value="MFS"/>
    <property type="match status" value="1"/>
</dbReference>
<feature type="region of interest" description="Disordered" evidence="3">
    <location>
        <begin position="1"/>
        <end position="40"/>
    </location>
</feature>
<dbReference type="InterPro" id="IPR020846">
    <property type="entry name" value="MFS_dom"/>
</dbReference>
<gene>
    <name evidence="6" type="ORF">LLEC1_04803</name>
</gene>
<dbReference type="AlphaFoldDB" id="A0A179ID26"/>
<keyword evidence="4" id="KW-1133">Transmembrane helix</keyword>
<evidence type="ECO:0000259" key="5">
    <source>
        <dbReference type="PROSITE" id="PS50850"/>
    </source>
</evidence>
<dbReference type="Proteomes" id="UP000243081">
    <property type="component" value="Unassembled WGS sequence"/>
</dbReference>
<keyword evidence="4" id="KW-0472">Membrane</keyword>
<evidence type="ECO:0000256" key="1">
    <source>
        <dbReference type="ARBA" id="ARBA00004141"/>
    </source>
</evidence>
<dbReference type="SUPFAM" id="SSF103473">
    <property type="entry name" value="MFS general substrate transporter"/>
    <property type="match status" value="1"/>
</dbReference>
<dbReference type="GO" id="GO:0022857">
    <property type="term" value="F:transmembrane transporter activity"/>
    <property type="evidence" value="ECO:0007669"/>
    <property type="project" value="InterPro"/>
</dbReference>
<feature type="transmembrane region" description="Helical" evidence="4">
    <location>
        <begin position="429"/>
        <end position="451"/>
    </location>
</feature>
<dbReference type="InterPro" id="IPR011701">
    <property type="entry name" value="MFS"/>
</dbReference>
<evidence type="ECO:0000313" key="6">
    <source>
        <dbReference type="EMBL" id="OAQ99540.1"/>
    </source>
</evidence>
<dbReference type="InterPro" id="IPR036259">
    <property type="entry name" value="MFS_trans_sf"/>
</dbReference>
<feature type="transmembrane region" description="Helical" evidence="4">
    <location>
        <begin position="259"/>
        <end position="279"/>
    </location>
</feature>
<name>A0A179ID26_CORDF</name>
<feature type="transmembrane region" description="Helical" evidence="4">
    <location>
        <begin position="299"/>
        <end position="319"/>
    </location>
</feature>
<evidence type="ECO:0000313" key="7">
    <source>
        <dbReference type="Proteomes" id="UP000243081"/>
    </source>
</evidence>
<comment type="subcellular location">
    <subcellularLocation>
        <location evidence="1">Membrane</location>
        <topology evidence="1">Multi-pass membrane protein</topology>
    </subcellularLocation>
</comment>
<feature type="transmembrane region" description="Helical" evidence="4">
    <location>
        <begin position="174"/>
        <end position="195"/>
    </location>
</feature>
<evidence type="ECO:0000256" key="2">
    <source>
        <dbReference type="ARBA" id="ARBA00006727"/>
    </source>
</evidence>
<dbReference type="Pfam" id="PF07690">
    <property type="entry name" value="MFS_1"/>
    <property type="match status" value="2"/>
</dbReference>
<dbReference type="PANTHER" id="PTHR11360:SF177">
    <property type="entry name" value="RIBOFLAVIN TRANSPORTER MCH5"/>
    <property type="match status" value="1"/>
</dbReference>
<feature type="transmembrane region" description="Helical" evidence="4">
    <location>
        <begin position="400"/>
        <end position="423"/>
    </location>
</feature>
<feature type="transmembrane region" description="Helical" evidence="4">
    <location>
        <begin position="143"/>
        <end position="162"/>
    </location>
</feature>